<dbReference type="EMBL" id="CAUYUJ010017613">
    <property type="protein sequence ID" value="CAK0876264.1"/>
    <property type="molecule type" value="Genomic_DNA"/>
</dbReference>
<dbReference type="Proteomes" id="UP001189429">
    <property type="component" value="Unassembled WGS sequence"/>
</dbReference>
<dbReference type="PANTHER" id="PTHR11455:SF22">
    <property type="entry name" value="CRYPTOCHROME DASH"/>
    <property type="match status" value="1"/>
</dbReference>
<comment type="function">
    <text evidence="5">May have a photoreceptor function.</text>
</comment>
<comment type="caution">
    <text evidence="8">The sequence shown here is derived from an EMBL/GenBank/DDBJ whole genome shotgun (WGS) entry which is preliminary data.</text>
</comment>
<dbReference type="InterPro" id="IPR005101">
    <property type="entry name" value="Cryptochr/Photolyase_FAD-bd"/>
</dbReference>
<feature type="region of interest" description="Disordered" evidence="6">
    <location>
        <begin position="168"/>
        <end position="188"/>
    </location>
</feature>
<protein>
    <recommendedName>
        <fullName evidence="5">Cryptochrome DASH</fullName>
    </recommendedName>
</protein>
<keyword evidence="3 5" id="KW-0274">FAD</keyword>
<evidence type="ECO:0000256" key="2">
    <source>
        <dbReference type="ARBA" id="ARBA00022630"/>
    </source>
</evidence>
<keyword evidence="9" id="KW-1185">Reference proteome</keyword>
<comment type="cofactor">
    <cofactor evidence="5">
        <name>FAD</name>
        <dbReference type="ChEBI" id="CHEBI:57692"/>
    </cofactor>
    <text evidence="5">Binds 1 FAD per subunit.</text>
</comment>
<evidence type="ECO:0000256" key="1">
    <source>
        <dbReference type="ARBA" id="ARBA00005862"/>
    </source>
</evidence>
<feature type="domain" description="Photolyase/cryptochrome alpha/beta" evidence="7">
    <location>
        <begin position="9"/>
        <end position="141"/>
    </location>
</feature>
<evidence type="ECO:0000313" key="8">
    <source>
        <dbReference type="EMBL" id="CAK0876264.1"/>
    </source>
</evidence>
<reference evidence="8" key="1">
    <citation type="submission" date="2023-10" db="EMBL/GenBank/DDBJ databases">
        <authorList>
            <person name="Chen Y."/>
            <person name="Shah S."/>
            <person name="Dougan E. K."/>
            <person name="Thang M."/>
            <person name="Chan C."/>
        </authorList>
    </citation>
    <scope>NUCLEOTIDE SEQUENCE [LARGE SCALE GENOMIC DNA]</scope>
</reference>
<dbReference type="PROSITE" id="PS51645">
    <property type="entry name" value="PHR_CRY_ALPHA_BETA"/>
    <property type="match status" value="1"/>
</dbReference>
<dbReference type="Gene3D" id="3.40.50.620">
    <property type="entry name" value="HUPs"/>
    <property type="match status" value="1"/>
</dbReference>
<dbReference type="PRINTS" id="PR00147">
    <property type="entry name" value="DNAPHOTLYASE"/>
</dbReference>
<dbReference type="InterPro" id="IPR014133">
    <property type="entry name" value="Cry_DASH"/>
</dbReference>
<feature type="compositionally biased region" description="Pro residues" evidence="6">
    <location>
        <begin position="176"/>
        <end position="185"/>
    </location>
</feature>
<dbReference type="PANTHER" id="PTHR11455">
    <property type="entry name" value="CRYPTOCHROME"/>
    <property type="match status" value="1"/>
</dbReference>
<evidence type="ECO:0000259" key="7">
    <source>
        <dbReference type="PROSITE" id="PS51645"/>
    </source>
</evidence>
<dbReference type="SUPFAM" id="SSF48173">
    <property type="entry name" value="Cryptochrome/photolyase FAD-binding domain"/>
    <property type="match status" value="1"/>
</dbReference>
<dbReference type="Gene3D" id="1.25.40.80">
    <property type="match status" value="1"/>
</dbReference>
<evidence type="ECO:0000313" key="9">
    <source>
        <dbReference type="Proteomes" id="UP001189429"/>
    </source>
</evidence>
<keyword evidence="2 5" id="KW-0285">Flavoprotein</keyword>
<dbReference type="NCBIfam" id="TIGR02765">
    <property type="entry name" value="crypto_DASH"/>
    <property type="match status" value="1"/>
</dbReference>
<dbReference type="InterPro" id="IPR014729">
    <property type="entry name" value="Rossmann-like_a/b/a_fold"/>
</dbReference>
<organism evidence="8 9">
    <name type="scientific">Prorocentrum cordatum</name>
    <dbReference type="NCBI Taxonomy" id="2364126"/>
    <lineage>
        <taxon>Eukaryota</taxon>
        <taxon>Sar</taxon>
        <taxon>Alveolata</taxon>
        <taxon>Dinophyceae</taxon>
        <taxon>Prorocentrales</taxon>
        <taxon>Prorocentraceae</taxon>
        <taxon>Prorocentrum</taxon>
    </lineage>
</organism>
<evidence type="ECO:0000256" key="4">
    <source>
        <dbReference type="ARBA" id="ARBA00022991"/>
    </source>
</evidence>
<dbReference type="InterPro" id="IPR036134">
    <property type="entry name" value="Crypto/Photolyase_FAD-like_sf"/>
</dbReference>
<evidence type="ECO:0000256" key="6">
    <source>
        <dbReference type="SAM" id="MobiDB-lite"/>
    </source>
</evidence>
<evidence type="ECO:0000256" key="5">
    <source>
        <dbReference type="RuleBase" id="RU367151"/>
    </source>
</evidence>
<keyword evidence="4 5" id="KW-0157">Chromophore</keyword>
<name>A0ABN9VS00_9DINO</name>
<dbReference type="InterPro" id="IPR002081">
    <property type="entry name" value="Cryptochrome/DNA_photolyase_1"/>
</dbReference>
<dbReference type="Pfam" id="PF03441">
    <property type="entry name" value="FAD_binding_7"/>
    <property type="match status" value="1"/>
</dbReference>
<dbReference type="SUPFAM" id="SSF52425">
    <property type="entry name" value="Cryptochrome/photolyase, N-terminal domain"/>
    <property type="match status" value="1"/>
</dbReference>
<evidence type="ECO:0000256" key="3">
    <source>
        <dbReference type="ARBA" id="ARBA00022827"/>
    </source>
</evidence>
<dbReference type="Gene3D" id="1.10.579.10">
    <property type="entry name" value="DNA Cyclobutane Dipyrimidine Photolyase, subunit A, domain 3"/>
    <property type="match status" value="1"/>
</dbReference>
<gene>
    <name evidence="8" type="ORF">PCOR1329_LOCUS60696</name>
</gene>
<comment type="cofactor">
    <cofactor evidence="5">
        <name>(6R)-5,10-methylene-5,6,7,8-tetrahydrofolate</name>
        <dbReference type="ChEBI" id="CHEBI:15636"/>
    </cofactor>
    <text evidence="5">Binds 1 5,10-methenyltetrahydrofolate (MTHF) per subunit.</text>
</comment>
<sequence length="490" mass="55175">MSRKAIVGHRALWFRDNDLRLDDNPALQAAYRNAKTLLPVYVFDPVCFNTLTPYGGARKSTARKAKFLLECVSALRRRLEAHGSGLAVGLGGVSDIVPSFSTGCEAVFVTEGFCSEEKRAEAHVARRLVCGELKRIWGGTLFFPTELGNDPDNIPLGHMQFRSNCRSKGRIRDPIPEPSRLPPLPQWEDMGSETDILKALEFMPSLQDLGFSAAEAEAALVDDPRGAMVWKGGEDAAWARLQKWMFDDDNLKDYRDIQNGMVGEGYSSKLSPWIARGCISVRRIRKEVLRYEAERMIKNFSTYWLPNMLEWRDFMIYIARSQGDRIFKLGGIIGDRAPWHGTKEDLQAWKDGRTGEELVDAGMKELLLTGYMSMRARHIVATYLVYDLGVDWRHGAAHFEEHLLDYDAALNWVMWMQAPGLLGRGGRHQGLMRLNVKKTISNKKNGNSCIVRPLTASMSNIGLLLVEVRLQMALCARSHGNSVLRLASDR</sequence>
<comment type="similarity">
    <text evidence="1 5">Belongs to the DNA photolyase class-1 family.</text>
</comment>
<proteinExistence type="inferred from homology"/>
<dbReference type="InterPro" id="IPR006050">
    <property type="entry name" value="DNA_photolyase_N"/>
</dbReference>
<dbReference type="InterPro" id="IPR036155">
    <property type="entry name" value="Crypto/Photolyase_N_sf"/>
</dbReference>
<dbReference type="Pfam" id="PF00875">
    <property type="entry name" value="DNA_photolyase"/>
    <property type="match status" value="1"/>
</dbReference>
<accession>A0ABN9VS00</accession>